<feature type="domain" description="Secretion system C-terminal sorting" evidence="2">
    <location>
        <begin position="71"/>
        <end position="143"/>
    </location>
</feature>
<sequence>MADQMLTGGEDQCMIWEVFANRGLGFNASQGLDGNMEDQVEDFSLPPSGDTSLANCTSLSVQASKMDTYKIYPNPATNEINIRVTQNYGRAQVSLVDINGRSVYKQQMDLNGTVTVNFGQLQAGIYILNVNNNTININEKIIIK</sequence>
<organism evidence="3 4">
    <name type="scientific">Subsaximicrobium wynnwilliamsii</name>
    <dbReference type="NCBI Taxonomy" id="291179"/>
    <lineage>
        <taxon>Bacteria</taxon>
        <taxon>Pseudomonadati</taxon>
        <taxon>Bacteroidota</taxon>
        <taxon>Flavobacteriia</taxon>
        <taxon>Flavobacteriales</taxon>
        <taxon>Flavobacteriaceae</taxon>
        <taxon>Subsaximicrobium</taxon>
    </lineage>
</organism>
<dbReference type="AlphaFoldDB" id="A0A5C6ZDY1"/>
<dbReference type="Proteomes" id="UP000321578">
    <property type="component" value="Unassembled WGS sequence"/>
</dbReference>
<evidence type="ECO:0000256" key="1">
    <source>
        <dbReference type="ARBA" id="ARBA00022729"/>
    </source>
</evidence>
<dbReference type="Pfam" id="PF02128">
    <property type="entry name" value="Peptidase_M36"/>
    <property type="match status" value="1"/>
</dbReference>
<keyword evidence="1" id="KW-0732">Signal</keyword>
<comment type="caution">
    <text evidence="3">The sequence shown here is derived from an EMBL/GenBank/DDBJ whole genome shotgun (WGS) entry which is preliminary data.</text>
</comment>
<dbReference type="GO" id="GO:0008270">
    <property type="term" value="F:zinc ion binding"/>
    <property type="evidence" value="ECO:0007669"/>
    <property type="project" value="InterPro"/>
</dbReference>
<reference evidence="3 4" key="1">
    <citation type="submission" date="2019-08" db="EMBL/GenBank/DDBJ databases">
        <title>Genomes of Subsaximicrobium wynnwilliamsii strains.</title>
        <authorList>
            <person name="Bowman J.P."/>
        </authorList>
    </citation>
    <scope>NUCLEOTIDE SEQUENCE [LARGE SCALE GENOMIC DNA]</scope>
    <source>
        <strain evidence="3 4">2-80-2</strain>
    </source>
</reference>
<gene>
    <name evidence="3" type="ORF">ESY86_18345</name>
</gene>
<keyword evidence="4" id="KW-1185">Reference proteome</keyword>
<dbReference type="OrthoDB" id="1454337at2"/>
<name>A0A5C6ZDY1_9FLAO</name>
<dbReference type="Gene3D" id="1.10.390.10">
    <property type="entry name" value="Neutral Protease Domain 2"/>
    <property type="match status" value="1"/>
</dbReference>
<dbReference type="InterPro" id="IPR027268">
    <property type="entry name" value="Peptidase_M4/M1_CTD_sf"/>
</dbReference>
<evidence type="ECO:0000259" key="2">
    <source>
        <dbReference type="Pfam" id="PF18962"/>
    </source>
</evidence>
<proteinExistence type="predicted"/>
<accession>A0A5C6ZDY1</accession>
<dbReference type="RefSeq" id="WP_147088183.1">
    <property type="nucleotide sequence ID" value="NZ_VORM01000023.1"/>
</dbReference>
<dbReference type="Pfam" id="PF18962">
    <property type="entry name" value="Por_Secre_tail"/>
    <property type="match status" value="1"/>
</dbReference>
<dbReference type="InterPro" id="IPR001842">
    <property type="entry name" value="Peptidase_M36"/>
</dbReference>
<evidence type="ECO:0000313" key="4">
    <source>
        <dbReference type="Proteomes" id="UP000321578"/>
    </source>
</evidence>
<dbReference type="GO" id="GO:0005615">
    <property type="term" value="C:extracellular space"/>
    <property type="evidence" value="ECO:0007669"/>
    <property type="project" value="InterPro"/>
</dbReference>
<dbReference type="EMBL" id="VORO01000031">
    <property type="protein sequence ID" value="TXD87020.1"/>
    <property type="molecule type" value="Genomic_DNA"/>
</dbReference>
<dbReference type="InterPro" id="IPR026444">
    <property type="entry name" value="Secre_tail"/>
</dbReference>
<protein>
    <submittedName>
        <fullName evidence="3">T9SS type A sorting domain-containing protein</fullName>
    </submittedName>
</protein>
<dbReference type="NCBIfam" id="TIGR04183">
    <property type="entry name" value="Por_Secre_tail"/>
    <property type="match status" value="1"/>
</dbReference>
<dbReference type="GO" id="GO:0004222">
    <property type="term" value="F:metalloendopeptidase activity"/>
    <property type="evidence" value="ECO:0007669"/>
    <property type="project" value="InterPro"/>
</dbReference>
<evidence type="ECO:0000313" key="3">
    <source>
        <dbReference type="EMBL" id="TXD87020.1"/>
    </source>
</evidence>